<dbReference type="Proteomes" id="UP001227162">
    <property type="component" value="Unassembled WGS sequence"/>
</dbReference>
<accession>A0AAJ1UHA3</accession>
<organism evidence="1 2">
    <name type="scientific">Rhodalgimonas zhirmunskyi</name>
    <dbReference type="NCBI Taxonomy" id="2964767"/>
    <lineage>
        <taxon>Bacteria</taxon>
        <taxon>Pseudomonadati</taxon>
        <taxon>Pseudomonadota</taxon>
        <taxon>Alphaproteobacteria</taxon>
        <taxon>Rhodobacterales</taxon>
        <taxon>Roseobacteraceae</taxon>
        <taxon>Rhodalgimonas</taxon>
    </lineage>
</organism>
<evidence type="ECO:0000313" key="2">
    <source>
        <dbReference type="Proteomes" id="UP001227162"/>
    </source>
</evidence>
<keyword evidence="2" id="KW-1185">Reference proteome</keyword>
<dbReference type="EMBL" id="JANFFA010000027">
    <property type="protein sequence ID" value="MDQ2095981.1"/>
    <property type="molecule type" value="Genomic_DNA"/>
</dbReference>
<sequence length="54" mass="6244">EAARALAPGWDVYALEAEWRSWWAESGRARLSAPERAFLGWLRQRITQRDGSEI</sequence>
<evidence type="ECO:0000313" key="1">
    <source>
        <dbReference type="EMBL" id="MDQ2095981.1"/>
    </source>
</evidence>
<proteinExistence type="predicted"/>
<reference evidence="1" key="2">
    <citation type="submission" date="2023-04" db="EMBL/GenBank/DDBJ databases">
        <title>'Rhodoalgimonas zhirmunskyi' gen. nov., isolated from a red alga.</title>
        <authorList>
            <person name="Nedashkovskaya O.I."/>
            <person name="Otstavnykh N.Y."/>
            <person name="Bystritskaya E.P."/>
            <person name="Balabanova L.A."/>
            <person name="Isaeva M.P."/>
        </authorList>
    </citation>
    <scope>NUCLEOTIDE SEQUENCE</scope>
    <source>
        <strain evidence="1">10Alg 79</strain>
    </source>
</reference>
<protein>
    <submittedName>
        <fullName evidence="1">Plasmid replication initiator RepA</fullName>
    </submittedName>
</protein>
<name>A0AAJ1UHA3_9RHOB</name>
<reference evidence="1" key="1">
    <citation type="submission" date="2022-07" db="EMBL/GenBank/DDBJ databases">
        <authorList>
            <person name="Otstavnykh N."/>
            <person name="Isaeva M."/>
            <person name="Bystritskaya E."/>
        </authorList>
    </citation>
    <scope>NUCLEOTIDE SEQUENCE</scope>
    <source>
        <strain evidence="1">10Alg 79</strain>
    </source>
</reference>
<comment type="caution">
    <text evidence="1">The sequence shown here is derived from an EMBL/GenBank/DDBJ whole genome shotgun (WGS) entry which is preliminary data.</text>
</comment>
<dbReference type="AlphaFoldDB" id="A0AAJ1UHA3"/>
<feature type="non-terminal residue" evidence="1">
    <location>
        <position position="1"/>
    </location>
</feature>
<gene>
    <name evidence="1" type="ORF">NOI20_17845</name>
</gene>